<reference evidence="7" key="1">
    <citation type="journal article" date="2021" name="Nat. Commun.">
        <title>Genetic determinants of endophytism in the Arabidopsis root mycobiome.</title>
        <authorList>
            <person name="Mesny F."/>
            <person name="Miyauchi S."/>
            <person name="Thiergart T."/>
            <person name="Pickel B."/>
            <person name="Atanasova L."/>
            <person name="Karlsson M."/>
            <person name="Huettel B."/>
            <person name="Barry K.W."/>
            <person name="Haridas S."/>
            <person name="Chen C."/>
            <person name="Bauer D."/>
            <person name="Andreopoulos W."/>
            <person name="Pangilinan J."/>
            <person name="LaButti K."/>
            <person name="Riley R."/>
            <person name="Lipzen A."/>
            <person name="Clum A."/>
            <person name="Drula E."/>
            <person name="Henrissat B."/>
            <person name="Kohler A."/>
            <person name="Grigoriev I.V."/>
            <person name="Martin F.M."/>
            <person name="Hacquard S."/>
        </authorList>
    </citation>
    <scope>NUCLEOTIDE SEQUENCE</scope>
    <source>
        <strain evidence="7">MPI-CAGE-CH-0235</strain>
    </source>
</reference>
<evidence type="ECO:0000256" key="3">
    <source>
        <dbReference type="ARBA" id="ARBA00022989"/>
    </source>
</evidence>
<feature type="region of interest" description="Disordered" evidence="5">
    <location>
        <begin position="9"/>
        <end position="52"/>
    </location>
</feature>
<dbReference type="OrthoDB" id="10039147at2759"/>
<evidence type="ECO:0000256" key="5">
    <source>
        <dbReference type="SAM" id="MobiDB-lite"/>
    </source>
</evidence>
<sequence>MADFLKNILGGSKPDAPSAKPDSDFADFAGAPDPVPEPEAVPAPGAATLGGSAPAATQAPYTAWYNVHERHSLSEFKLEGYIIGIALVVFFFHFIGARANRSKAKKWARAHAPVLSSEFALVGFGRAATLDQDVQPDSLIKEKSLFEFATYATGRQNVAFVDVKLTLNKRFNPFVWLGELMFGFFWESSPMPADIVETTVYPFDGKENMVVSNKFGTPKDVKSTYDGFVWALVNKDHMKKLRDDRYDVSLTTTKDNSKLPNWLTVMSENAEVTELLLTPELIQLAEAAGDSFDYLVVTDQPSEKPANLDETTPRKRIDLKYQIPSSNNFDSLVPLLQYVVRLPDTLAHSAHFRPEVNKKLRNTRDHMVAQLKKAAEDEKNEERAQEKEKAKKAKRDAELKALDAKAQKKYLEKEREKELRKSQKKMRG</sequence>
<evidence type="ECO:0000256" key="2">
    <source>
        <dbReference type="ARBA" id="ARBA00022692"/>
    </source>
</evidence>
<keyword evidence="3 6" id="KW-1133">Transmembrane helix</keyword>
<dbReference type="GO" id="GO:0032469">
    <property type="term" value="P:endoplasmic reticulum calcium ion homeostasis"/>
    <property type="evidence" value="ECO:0007669"/>
    <property type="project" value="InterPro"/>
</dbReference>
<keyword evidence="4 6" id="KW-0472">Membrane</keyword>
<organism evidence="7 8">
    <name type="scientific">Stachybotrys elegans</name>
    <dbReference type="NCBI Taxonomy" id="80388"/>
    <lineage>
        <taxon>Eukaryota</taxon>
        <taxon>Fungi</taxon>
        <taxon>Dikarya</taxon>
        <taxon>Ascomycota</taxon>
        <taxon>Pezizomycotina</taxon>
        <taxon>Sordariomycetes</taxon>
        <taxon>Hypocreomycetidae</taxon>
        <taxon>Hypocreales</taxon>
        <taxon>Stachybotryaceae</taxon>
        <taxon>Stachybotrys</taxon>
    </lineage>
</organism>
<accession>A0A8K0T6Q9</accession>
<dbReference type="GO" id="GO:0005783">
    <property type="term" value="C:endoplasmic reticulum"/>
    <property type="evidence" value="ECO:0007669"/>
    <property type="project" value="InterPro"/>
</dbReference>
<comment type="subcellular location">
    <subcellularLocation>
        <location evidence="1">Membrane</location>
        <topology evidence="1">Single-pass membrane protein</topology>
    </subcellularLocation>
</comment>
<evidence type="ECO:0000256" key="6">
    <source>
        <dbReference type="SAM" id="Phobius"/>
    </source>
</evidence>
<dbReference type="GO" id="GO:0005509">
    <property type="term" value="F:calcium ion binding"/>
    <property type="evidence" value="ECO:0007669"/>
    <property type="project" value="InterPro"/>
</dbReference>
<dbReference type="AlphaFoldDB" id="A0A8K0T6Q9"/>
<dbReference type="EMBL" id="JAGPNK010000001">
    <property type="protein sequence ID" value="KAH7329117.1"/>
    <property type="molecule type" value="Genomic_DNA"/>
</dbReference>
<dbReference type="PANTHER" id="PTHR12883">
    <property type="entry name" value="ADIPOCYTE-SPECIFIC PROTEIN 4-RELATED"/>
    <property type="match status" value="1"/>
</dbReference>
<keyword evidence="2 6" id="KW-0812">Transmembrane</keyword>
<evidence type="ECO:0000313" key="8">
    <source>
        <dbReference type="Proteomes" id="UP000813444"/>
    </source>
</evidence>
<dbReference type="InterPro" id="IPR012879">
    <property type="entry name" value="CCDC47"/>
</dbReference>
<feature type="region of interest" description="Disordered" evidence="5">
    <location>
        <begin position="373"/>
        <end position="428"/>
    </location>
</feature>
<dbReference type="Proteomes" id="UP000813444">
    <property type="component" value="Unassembled WGS sequence"/>
</dbReference>
<evidence type="ECO:0000313" key="7">
    <source>
        <dbReference type="EMBL" id="KAH7329117.1"/>
    </source>
</evidence>
<proteinExistence type="predicted"/>
<feature type="compositionally biased region" description="Basic and acidic residues" evidence="5">
    <location>
        <begin position="373"/>
        <end position="421"/>
    </location>
</feature>
<keyword evidence="8" id="KW-1185">Reference proteome</keyword>
<protein>
    <submittedName>
        <fullName evidence="7">DUF1682 domain protein</fullName>
    </submittedName>
</protein>
<feature type="transmembrane region" description="Helical" evidence="6">
    <location>
        <begin position="80"/>
        <end position="99"/>
    </location>
</feature>
<comment type="caution">
    <text evidence="7">The sequence shown here is derived from an EMBL/GenBank/DDBJ whole genome shotgun (WGS) entry which is preliminary data.</text>
</comment>
<dbReference type="PANTHER" id="PTHR12883:SF0">
    <property type="entry name" value="PAT COMPLEX SUBUNIT CCDC47"/>
    <property type="match status" value="1"/>
</dbReference>
<dbReference type="GO" id="GO:0016020">
    <property type="term" value="C:membrane"/>
    <property type="evidence" value="ECO:0007669"/>
    <property type="project" value="UniProtKB-SubCell"/>
</dbReference>
<name>A0A8K0T6Q9_9HYPO</name>
<gene>
    <name evidence="7" type="ORF">B0I35DRAFT_404375</name>
</gene>
<evidence type="ECO:0000256" key="4">
    <source>
        <dbReference type="ARBA" id="ARBA00023136"/>
    </source>
</evidence>
<evidence type="ECO:0000256" key="1">
    <source>
        <dbReference type="ARBA" id="ARBA00004167"/>
    </source>
</evidence>
<dbReference type="Pfam" id="PF07946">
    <property type="entry name" value="CCDC47"/>
    <property type="match status" value="1"/>
</dbReference>